<feature type="non-terminal residue" evidence="1">
    <location>
        <position position="42"/>
    </location>
</feature>
<comment type="caution">
    <text evidence="1">The sequence shown here is derived from an EMBL/GenBank/DDBJ whole genome shotgun (WGS) entry which is preliminary data.</text>
</comment>
<proteinExistence type="predicted"/>
<sequence>MAALTHFIRRHTISNAVFPFGAGQALSSKASSFADKAISSAA</sequence>
<dbReference type="AlphaFoldDB" id="G5RW86"/>
<dbReference type="EMBL" id="AFCW01001071">
    <property type="protein sequence ID" value="EHD03072.1"/>
    <property type="molecule type" value="Genomic_DNA"/>
</dbReference>
<evidence type="ECO:0000313" key="1">
    <source>
        <dbReference type="EMBL" id="EHD03072.1"/>
    </source>
</evidence>
<reference evidence="1 2" key="1">
    <citation type="journal article" date="2011" name="BMC Genomics">
        <title>Genome sequencing reveals diversification of virulence factor content and possible host adaptation in distinct subpopulations of Salmonella enterica.</title>
        <authorList>
            <person name="den Bakker H.C."/>
            <person name="Moreno Switt A.I."/>
            <person name="Govoni G."/>
            <person name="Cummings C.A."/>
            <person name="Ranieri M.L."/>
            <person name="Degoricija L."/>
            <person name="Hoelzer K."/>
            <person name="Rodriguez-Rivera L.D."/>
            <person name="Brown S."/>
            <person name="Bolchacova E."/>
            <person name="Furtado M.R."/>
            <person name="Wiedmann M."/>
        </authorList>
    </citation>
    <scope>NUCLEOTIDE SEQUENCE [LARGE SCALE GENOMIC DNA]</scope>
    <source>
        <strain evidence="1 2">R8-2977</strain>
    </source>
</reference>
<evidence type="ECO:0000313" key="2">
    <source>
        <dbReference type="Proteomes" id="UP000004776"/>
    </source>
</evidence>
<name>G5RW86_SALET</name>
<dbReference type="Proteomes" id="UP000004776">
    <property type="component" value="Unassembled WGS sequence"/>
</dbReference>
<accession>G5RW86</accession>
<organism evidence="1 2">
    <name type="scientific">Salmonella enterica subsp. enterica serovar Urbana str. R8-2977</name>
    <dbReference type="NCBI Taxonomy" id="913084"/>
    <lineage>
        <taxon>Bacteria</taxon>
        <taxon>Pseudomonadati</taxon>
        <taxon>Pseudomonadota</taxon>
        <taxon>Gammaproteobacteria</taxon>
        <taxon>Enterobacterales</taxon>
        <taxon>Enterobacteriaceae</taxon>
        <taxon>Salmonella</taxon>
    </lineage>
</organism>
<protein>
    <submittedName>
        <fullName evidence="1">Uncharacterized protein</fullName>
    </submittedName>
</protein>
<gene>
    <name evidence="1" type="ORF">LTSEURB_2764</name>
</gene>